<proteinExistence type="predicted"/>
<dbReference type="FunFam" id="3.30.160.60:FF:000870">
    <property type="entry name" value="zinc finger protein 197 isoform X1"/>
    <property type="match status" value="1"/>
</dbReference>
<reference evidence="10" key="1">
    <citation type="submission" date="2021-05" db="EMBL/GenBank/DDBJ databases">
        <authorList>
            <person name="Alioto T."/>
            <person name="Alioto T."/>
            <person name="Gomez Garrido J."/>
        </authorList>
    </citation>
    <scope>NUCLEOTIDE SEQUENCE</scope>
</reference>
<feature type="compositionally biased region" description="Polar residues" evidence="8">
    <location>
        <begin position="366"/>
        <end position="380"/>
    </location>
</feature>
<feature type="compositionally biased region" description="Basic and acidic residues" evidence="8">
    <location>
        <begin position="55"/>
        <end position="68"/>
    </location>
</feature>
<evidence type="ECO:0000256" key="5">
    <source>
        <dbReference type="ARBA" id="ARBA00022833"/>
    </source>
</evidence>
<dbReference type="Pfam" id="PF00096">
    <property type="entry name" value="zf-C2H2"/>
    <property type="match status" value="4"/>
</dbReference>
<dbReference type="EMBL" id="HBUF01045581">
    <property type="protein sequence ID" value="CAG6619506.1"/>
    <property type="molecule type" value="Transcribed_RNA"/>
</dbReference>
<feature type="domain" description="C2H2-type" evidence="9">
    <location>
        <begin position="172"/>
        <end position="201"/>
    </location>
</feature>
<protein>
    <submittedName>
        <fullName evidence="10">Metal regulatory transcription factor 1</fullName>
    </submittedName>
</protein>
<keyword evidence="6" id="KW-0539">Nucleus</keyword>
<feature type="domain" description="C2H2-type" evidence="9">
    <location>
        <begin position="115"/>
        <end position="142"/>
    </location>
</feature>
<evidence type="ECO:0000256" key="4">
    <source>
        <dbReference type="ARBA" id="ARBA00022771"/>
    </source>
</evidence>
<dbReference type="GO" id="GO:0006357">
    <property type="term" value="P:regulation of transcription by RNA polymerase II"/>
    <property type="evidence" value="ECO:0007669"/>
    <property type="project" value="TreeGrafter"/>
</dbReference>
<dbReference type="GO" id="GO:0008270">
    <property type="term" value="F:zinc ion binding"/>
    <property type="evidence" value="ECO:0007669"/>
    <property type="project" value="UniProtKB-KW"/>
</dbReference>
<dbReference type="InterPro" id="IPR013087">
    <property type="entry name" value="Znf_C2H2_type"/>
</dbReference>
<feature type="domain" description="C2H2-type" evidence="9">
    <location>
        <begin position="143"/>
        <end position="172"/>
    </location>
</feature>
<organism evidence="10">
    <name type="scientific">Cacopsylla melanoneura</name>
    <dbReference type="NCBI Taxonomy" id="428564"/>
    <lineage>
        <taxon>Eukaryota</taxon>
        <taxon>Metazoa</taxon>
        <taxon>Ecdysozoa</taxon>
        <taxon>Arthropoda</taxon>
        <taxon>Hexapoda</taxon>
        <taxon>Insecta</taxon>
        <taxon>Pterygota</taxon>
        <taxon>Neoptera</taxon>
        <taxon>Paraneoptera</taxon>
        <taxon>Hemiptera</taxon>
        <taxon>Sternorrhyncha</taxon>
        <taxon>Psylloidea</taxon>
        <taxon>Psyllidae</taxon>
        <taxon>Psyllinae</taxon>
        <taxon>Cacopsylla</taxon>
    </lineage>
</organism>
<dbReference type="GO" id="GO:0005634">
    <property type="term" value="C:nucleus"/>
    <property type="evidence" value="ECO:0007669"/>
    <property type="project" value="UniProtKB-SubCell"/>
</dbReference>
<feature type="region of interest" description="Disordered" evidence="8">
    <location>
        <begin position="52"/>
        <end position="80"/>
    </location>
</feature>
<evidence type="ECO:0000256" key="1">
    <source>
        <dbReference type="ARBA" id="ARBA00004123"/>
    </source>
</evidence>
<evidence type="ECO:0000256" key="8">
    <source>
        <dbReference type="SAM" id="MobiDB-lite"/>
    </source>
</evidence>
<accession>A0A8D8PZ59</accession>
<dbReference type="PROSITE" id="PS50157">
    <property type="entry name" value="ZINC_FINGER_C2H2_2"/>
    <property type="match status" value="5"/>
</dbReference>
<evidence type="ECO:0000313" key="10">
    <source>
        <dbReference type="EMBL" id="CAG6619506.1"/>
    </source>
</evidence>
<dbReference type="InterPro" id="IPR051061">
    <property type="entry name" value="Zinc_finger_trans_reg"/>
</dbReference>
<evidence type="ECO:0000256" key="7">
    <source>
        <dbReference type="PROSITE-ProRule" id="PRU00042"/>
    </source>
</evidence>
<evidence type="ECO:0000256" key="3">
    <source>
        <dbReference type="ARBA" id="ARBA00022737"/>
    </source>
</evidence>
<evidence type="ECO:0000256" key="2">
    <source>
        <dbReference type="ARBA" id="ARBA00022723"/>
    </source>
</evidence>
<name>A0A8D8PZ59_9HEMI</name>
<feature type="domain" description="C2H2-type" evidence="9">
    <location>
        <begin position="85"/>
        <end position="114"/>
    </location>
</feature>
<keyword evidence="4 7" id="KW-0863">Zinc-finger</keyword>
<keyword evidence="2" id="KW-0479">Metal-binding</keyword>
<dbReference type="InterPro" id="IPR036236">
    <property type="entry name" value="Znf_C2H2_sf"/>
</dbReference>
<keyword evidence="5" id="KW-0862">Zinc</keyword>
<dbReference type="FunFam" id="3.30.160.60:FF:000072">
    <property type="entry name" value="zinc finger protein 143 isoform X1"/>
    <property type="match status" value="3"/>
</dbReference>
<dbReference type="PANTHER" id="PTHR46179">
    <property type="entry name" value="ZINC FINGER PROTEIN"/>
    <property type="match status" value="1"/>
</dbReference>
<dbReference type="PROSITE" id="PS00028">
    <property type="entry name" value="ZINC_FINGER_C2H2_1"/>
    <property type="match status" value="5"/>
</dbReference>
<evidence type="ECO:0000256" key="6">
    <source>
        <dbReference type="ARBA" id="ARBA00023242"/>
    </source>
</evidence>
<feature type="region of interest" description="Disordered" evidence="8">
    <location>
        <begin position="347"/>
        <end position="397"/>
    </location>
</feature>
<feature type="domain" description="C2H2-type" evidence="9">
    <location>
        <begin position="202"/>
        <end position="231"/>
    </location>
</feature>
<dbReference type="Gene3D" id="3.30.160.60">
    <property type="entry name" value="Classic Zinc Finger"/>
    <property type="match status" value="5"/>
</dbReference>
<dbReference type="PANTHER" id="PTHR46179:SF25">
    <property type="entry name" value="METAL RESPONSE ELEMENT-BINDING TRANSCRIPTION FACTOR-1, ISOFORM C"/>
    <property type="match status" value="1"/>
</dbReference>
<feature type="compositionally biased region" description="Pro residues" evidence="8">
    <location>
        <begin position="381"/>
        <end position="391"/>
    </location>
</feature>
<comment type="subcellular location">
    <subcellularLocation>
        <location evidence="1">Nucleus</location>
    </subcellularLocation>
</comment>
<sequence>MIFQTISTQDKGRENLVKMNTAPDFSHLIDEENIGILENEFHSILSPPKYLQGDNNDRCPDENQKDTNDSSNSNNDIRKQDRNRFKCEYENCQRTYSTIGNMRTHFKTHKGEYKFQCPTCSKAFLTSYSLKVHTRTHTKVKPFICNQENCKKAFNTLYRLKSHYRIHTGNTYNCATDTCGKPFTTFSDLKKHTRTHTKERLYRCEDTGCKKSFIASHHLKTHRKTHGKHSKQSEDEQFSNALINNGDHTTVVPTHPSSGSHVRYPPMPNLTHPQPTAIQSETYTSSSLKDITAAADICKCEPCKCETWSNNCGMCTVPSTTEADNLLHPLQDISPSLGMIPLPSVSPPRNFDINPPIQPVSPPLQTPNLSTSPFTSGSNNTPPPAPPPPSSSAPERT</sequence>
<dbReference type="SUPFAM" id="SSF57667">
    <property type="entry name" value="beta-beta-alpha zinc fingers"/>
    <property type="match status" value="3"/>
</dbReference>
<keyword evidence="3" id="KW-0677">Repeat</keyword>
<evidence type="ECO:0000259" key="9">
    <source>
        <dbReference type="PROSITE" id="PS50157"/>
    </source>
</evidence>
<dbReference type="SMART" id="SM00355">
    <property type="entry name" value="ZnF_C2H2"/>
    <property type="match status" value="5"/>
</dbReference>
<dbReference type="AlphaFoldDB" id="A0A8D8PZ59"/>
<feature type="compositionally biased region" description="Pro residues" evidence="8">
    <location>
        <begin position="356"/>
        <end position="365"/>
    </location>
</feature>